<gene>
    <name evidence="2" type="ORF">BSTOLATCC_MIC45725</name>
</gene>
<evidence type="ECO:0000313" key="3">
    <source>
        <dbReference type="Proteomes" id="UP001162131"/>
    </source>
</evidence>
<evidence type="ECO:0000256" key="1">
    <source>
        <dbReference type="SAM" id="Coils"/>
    </source>
</evidence>
<evidence type="ECO:0000313" key="2">
    <source>
        <dbReference type="EMBL" id="CAG9328270.1"/>
    </source>
</evidence>
<protein>
    <submittedName>
        <fullName evidence="2">Uncharacterized protein</fullName>
    </submittedName>
</protein>
<sequence length="226" mass="25977">MVFVSLLTPAFEIQRGISDLYAACNERFGTSSIKIYRLTPVEQIENEDELVAKLDCNLSLSAIENLLNERAQIQIQLERAKEALNDYSFEIKKLKENARLSKPQKIKKLEIENKKLKENFKTNLDMHTEYMKEMELKVNKLNEKIEDLESKNSEKDYEKIKKEENKDQKDMSNLNKIEIVANISDSANNLEFKAAEEEHIGKPTSLPIKGKLSIPKLSIGGLSMQK</sequence>
<keyword evidence="3" id="KW-1185">Reference proteome</keyword>
<accession>A0AAU9JRB3</accession>
<dbReference type="AlphaFoldDB" id="A0AAU9JRB3"/>
<proteinExistence type="predicted"/>
<keyword evidence="1" id="KW-0175">Coiled coil</keyword>
<feature type="coiled-coil region" evidence="1">
    <location>
        <begin position="63"/>
        <end position="158"/>
    </location>
</feature>
<name>A0AAU9JRB3_9CILI</name>
<reference evidence="2" key="1">
    <citation type="submission" date="2021-09" db="EMBL/GenBank/DDBJ databases">
        <authorList>
            <consortium name="AG Swart"/>
            <person name="Singh M."/>
            <person name="Singh A."/>
            <person name="Seah K."/>
            <person name="Emmerich C."/>
        </authorList>
    </citation>
    <scope>NUCLEOTIDE SEQUENCE</scope>
    <source>
        <strain evidence="2">ATCC30299</strain>
    </source>
</reference>
<organism evidence="2 3">
    <name type="scientific">Blepharisma stoltei</name>
    <dbReference type="NCBI Taxonomy" id="1481888"/>
    <lineage>
        <taxon>Eukaryota</taxon>
        <taxon>Sar</taxon>
        <taxon>Alveolata</taxon>
        <taxon>Ciliophora</taxon>
        <taxon>Postciliodesmatophora</taxon>
        <taxon>Heterotrichea</taxon>
        <taxon>Heterotrichida</taxon>
        <taxon>Blepharismidae</taxon>
        <taxon>Blepharisma</taxon>
    </lineage>
</organism>
<dbReference type="EMBL" id="CAJZBQ010000045">
    <property type="protein sequence ID" value="CAG9328270.1"/>
    <property type="molecule type" value="Genomic_DNA"/>
</dbReference>
<comment type="caution">
    <text evidence="2">The sequence shown here is derived from an EMBL/GenBank/DDBJ whole genome shotgun (WGS) entry which is preliminary data.</text>
</comment>
<dbReference type="Proteomes" id="UP001162131">
    <property type="component" value="Unassembled WGS sequence"/>
</dbReference>